<dbReference type="STRING" id="1121256.SAMN02746089_02364"/>
<keyword evidence="6" id="KW-1185">Reference proteome</keyword>
<dbReference type="EMBL" id="FQVH01000037">
    <property type="protein sequence ID" value="SHF67702.1"/>
    <property type="molecule type" value="Genomic_DNA"/>
</dbReference>
<dbReference type="OrthoDB" id="9774290at2"/>
<protein>
    <submittedName>
        <fullName evidence="5">Glycerate kinase</fullName>
    </submittedName>
</protein>
<sequence length="379" mass="39604">MKIIVAPDSFKGNMTSYEVACHIEKGIKRVFSDADVVILPMADGGEGTVEALVKATNGEIISLDVTGPQRDRVKGFYGILGDGQTAVVEIAAASGLPLVPEDKLNPETATSYGTGELIKDALNRGIKKLIIGLGGSATNDGGAGIVQALGVKLLDERGNSIELGGIHLKDLCHIDVSGLDERIKDVEILVACDVDNPLCGPRGASAVYGPQKGATPEMVRRLDSALAHFADVIKAELGVDVLNMPGAGAAGGAGAGLVAFLGARLLPGIKLVCDAVNLDRHLENADLVITGEGKIDGQTIHGKTPVGVASYAKKHGVPVFAIGGMLGEGYEVLHDYGIDALFDINPRTMTLSESIKESSENLEKTTEEIMRAIALFYKK</sequence>
<dbReference type="RefSeq" id="WP_073345658.1">
    <property type="nucleotide sequence ID" value="NZ_FQVH01000037.1"/>
</dbReference>
<accession>A0A1M5DLQ5</accession>
<evidence type="ECO:0000256" key="1">
    <source>
        <dbReference type="ARBA" id="ARBA00006284"/>
    </source>
</evidence>
<keyword evidence="2 4" id="KW-0808">Transferase</keyword>
<organism evidence="5 6">
    <name type="scientific">Caldanaerobius fijiensis DSM 17918</name>
    <dbReference type="NCBI Taxonomy" id="1121256"/>
    <lineage>
        <taxon>Bacteria</taxon>
        <taxon>Bacillati</taxon>
        <taxon>Bacillota</taxon>
        <taxon>Clostridia</taxon>
        <taxon>Thermoanaerobacterales</taxon>
        <taxon>Thermoanaerobacteraceae</taxon>
        <taxon>Caldanaerobius</taxon>
    </lineage>
</organism>
<dbReference type="AlphaFoldDB" id="A0A1M5DLQ5"/>
<comment type="similarity">
    <text evidence="1 4">Belongs to the glycerate kinase type-1 family.</text>
</comment>
<dbReference type="InterPro" id="IPR018197">
    <property type="entry name" value="Glycerate_kinase_RE-like"/>
</dbReference>
<evidence type="ECO:0000256" key="2">
    <source>
        <dbReference type="ARBA" id="ARBA00022679"/>
    </source>
</evidence>
<dbReference type="PIRSF" id="PIRSF006078">
    <property type="entry name" value="GlxK"/>
    <property type="match status" value="1"/>
</dbReference>
<dbReference type="Gene3D" id="3.40.50.10350">
    <property type="entry name" value="Glycerate kinase, domain 1"/>
    <property type="match status" value="1"/>
</dbReference>
<dbReference type="NCBIfam" id="TIGR00045">
    <property type="entry name" value="glycerate kinase"/>
    <property type="match status" value="1"/>
</dbReference>
<dbReference type="GO" id="GO:0031388">
    <property type="term" value="P:organic acid phosphorylation"/>
    <property type="evidence" value="ECO:0007669"/>
    <property type="project" value="UniProtKB-UniRule"/>
</dbReference>
<dbReference type="PANTHER" id="PTHR21599:SF0">
    <property type="entry name" value="GLYCERATE KINASE"/>
    <property type="match status" value="1"/>
</dbReference>
<proteinExistence type="inferred from homology"/>
<dbReference type="GO" id="GO:0008887">
    <property type="term" value="F:glycerate kinase activity"/>
    <property type="evidence" value="ECO:0007669"/>
    <property type="project" value="UniProtKB-UniRule"/>
</dbReference>
<gene>
    <name evidence="5" type="ORF">SAMN02746089_02364</name>
</gene>
<name>A0A1M5DLQ5_9THEO</name>
<evidence type="ECO:0000256" key="3">
    <source>
        <dbReference type="ARBA" id="ARBA00022777"/>
    </source>
</evidence>
<evidence type="ECO:0000256" key="4">
    <source>
        <dbReference type="PIRNR" id="PIRNR006078"/>
    </source>
</evidence>
<dbReference type="Pfam" id="PF02595">
    <property type="entry name" value="Gly_kinase"/>
    <property type="match status" value="1"/>
</dbReference>
<dbReference type="Gene3D" id="3.90.1510.10">
    <property type="entry name" value="Glycerate kinase, domain 2"/>
    <property type="match status" value="1"/>
</dbReference>
<dbReference type="PANTHER" id="PTHR21599">
    <property type="entry name" value="GLYCERATE KINASE"/>
    <property type="match status" value="1"/>
</dbReference>
<dbReference type="Proteomes" id="UP000184088">
    <property type="component" value="Unassembled WGS sequence"/>
</dbReference>
<reference evidence="5 6" key="1">
    <citation type="submission" date="2016-11" db="EMBL/GenBank/DDBJ databases">
        <authorList>
            <person name="Jaros S."/>
            <person name="Januszkiewicz K."/>
            <person name="Wedrychowicz H."/>
        </authorList>
    </citation>
    <scope>NUCLEOTIDE SEQUENCE [LARGE SCALE GENOMIC DNA]</scope>
    <source>
        <strain evidence="5 6">DSM 17918</strain>
    </source>
</reference>
<dbReference type="InterPro" id="IPR004381">
    <property type="entry name" value="Glycerate_kinase"/>
</dbReference>
<evidence type="ECO:0000313" key="5">
    <source>
        <dbReference type="EMBL" id="SHF67702.1"/>
    </source>
</evidence>
<dbReference type="InterPro" id="IPR018193">
    <property type="entry name" value="Glyc_kinase_flavodox-like_fold"/>
</dbReference>
<dbReference type="InterPro" id="IPR036129">
    <property type="entry name" value="Glycerate_kinase_sf"/>
</dbReference>
<keyword evidence="3 4" id="KW-0418">Kinase</keyword>
<evidence type="ECO:0000313" key="6">
    <source>
        <dbReference type="Proteomes" id="UP000184088"/>
    </source>
</evidence>
<dbReference type="SUPFAM" id="SSF110738">
    <property type="entry name" value="Glycerate kinase I"/>
    <property type="match status" value="1"/>
</dbReference>